<organism evidence="1 2">
    <name type="scientific">Rhabditophanes sp. KR3021</name>
    <dbReference type="NCBI Taxonomy" id="114890"/>
    <lineage>
        <taxon>Eukaryota</taxon>
        <taxon>Metazoa</taxon>
        <taxon>Ecdysozoa</taxon>
        <taxon>Nematoda</taxon>
        <taxon>Chromadorea</taxon>
        <taxon>Rhabditida</taxon>
        <taxon>Tylenchina</taxon>
        <taxon>Panagrolaimomorpha</taxon>
        <taxon>Strongyloidoidea</taxon>
        <taxon>Alloionematidae</taxon>
        <taxon>Rhabditophanes</taxon>
    </lineage>
</organism>
<dbReference type="WBParaSite" id="RSKR_0000952100.1">
    <property type="protein sequence ID" value="RSKR_0000952100.1"/>
    <property type="gene ID" value="RSKR_0000952100"/>
</dbReference>
<protein>
    <submittedName>
        <fullName evidence="2">Ankyrin repeat protein</fullName>
    </submittedName>
</protein>
<sequence>MSPESLQTCAKICVLKIMYAPNVAYYLPQHLEHELNQLKTDVDIFIRNHESLLFRTFILQNVKLNSVTGKFDYIKTIKSFRYRIAPEIYFQLCAINNVDDDALEVWHFILTDLQKHEFLISENEIISAKALELVGRGSIINYEHCAMTACIHGWLPAVHRSLLRLGDSSNLISSRCILMAIQKRHYHIANSLLWDNFKDSLRLLFPSFVIPLSFLKNLCNNLLNMYLARSIIKEIVEYLPRMEVHKIITDLRASEADPLLMKEIDEMCDKRTIDVDDEIEIEIEINDIVSRHI</sequence>
<proteinExistence type="predicted"/>
<dbReference type="Proteomes" id="UP000095286">
    <property type="component" value="Unplaced"/>
</dbReference>
<evidence type="ECO:0000313" key="2">
    <source>
        <dbReference type="WBParaSite" id="RSKR_0000952100.1"/>
    </source>
</evidence>
<evidence type="ECO:0000313" key="1">
    <source>
        <dbReference type="Proteomes" id="UP000095286"/>
    </source>
</evidence>
<reference evidence="2" key="1">
    <citation type="submission" date="2016-11" db="UniProtKB">
        <authorList>
            <consortium name="WormBaseParasite"/>
        </authorList>
    </citation>
    <scope>IDENTIFICATION</scope>
    <source>
        <strain evidence="2">KR3021</strain>
    </source>
</reference>
<name>A0AC35UA61_9BILA</name>
<accession>A0AC35UA61</accession>